<organism evidence="2 3">
    <name type="scientific">Cohnella ginsengisoli</name>
    <dbReference type="NCBI Taxonomy" id="425004"/>
    <lineage>
        <taxon>Bacteria</taxon>
        <taxon>Bacillati</taxon>
        <taxon>Bacillota</taxon>
        <taxon>Bacilli</taxon>
        <taxon>Bacillales</taxon>
        <taxon>Paenibacillaceae</taxon>
        <taxon>Cohnella</taxon>
    </lineage>
</organism>
<gene>
    <name evidence="2" type="ORF">OMP38_11695</name>
</gene>
<dbReference type="Proteomes" id="UP001153387">
    <property type="component" value="Unassembled WGS sequence"/>
</dbReference>
<reference evidence="2 3" key="1">
    <citation type="submission" date="2022-10" db="EMBL/GenBank/DDBJ databases">
        <title>Comparative genomic analysis of Cohnella hashimotonis sp. nov., isolated from the International Space Station.</title>
        <authorList>
            <person name="Simpson A."/>
            <person name="Venkateswaran K."/>
        </authorList>
    </citation>
    <scope>NUCLEOTIDE SEQUENCE [LARGE SCALE GENOMIC DNA]</scope>
    <source>
        <strain evidence="2 3">DSM 18997</strain>
    </source>
</reference>
<protein>
    <submittedName>
        <fullName evidence="2">Sulfotransferase</fullName>
    </submittedName>
</protein>
<evidence type="ECO:0000313" key="2">
    <source>
        <dbReference type="EMBL" id="MDG0791455.1"/>
    </source>
</evidence>
<evidence type="ECO:0000256" key="1">
    <source>
        <dbReference type="ARBA" id="ARBA00022679"/>
    </source>
</evidence>
<dbReference type="AlphaFoldDB" id="A0A9X4KGA6"/>
<dbReference type="PANTHER" id="PTHR12788:SF10">
    <property type="entry name" value="PROTEIN-TYROSINE SULFOTRANSFERASE"/>
    <property type="match status" value="1"/>
</dbReference>
<dbReference type="PANTHER" id="PTHR12788">
    <property type="entry name" value="PROTEIN-TYROSINE SULFOTRANSFERASE 2"/>
    <property type="match status" value="1"/>
</dbReference>
<dbReference type="RefSeq" id="WP_277565334.1">
    <property type="nucleotide sequence ID" value="NZ_JAPDHZ010000003.1"/>
</dbReference>
<dbReference type="Gene3D" id="3.40.50.300">
    <property type="entry name" value="P-loop containing nucleotide triphosphate hydrolases"/>
    <property type="match status" value="1"/>
</dbReference>
<dbReference type="InterPro" id="IPR027417">
    <property type="entry name" value="P-loop_NTPase"/>
</dbReference>
<comment type="caution">
    <text evidence="2">The sequence shown here is derived from an EMBL/GenBank/DDBJ whole genome shotgun (WGS) entry which is preliminary data.</text>
</comment>
<dbReference type="SUPFAM" id="SSF52540">
    <property type="entry name" value="P-loop containing nucleoside triphosphate hydrolases"/>
    <property type="match status" value="1"/>
</dbReference>
<sequence length="465" mass="50498">MVDASGNNLVFLLCTPRSGSSLATVMLQNHSRVYAAQEMWFLMSLLDLKAAQRRAYGGGAILERFFGGVLPEDAFADACRSFAVEAYNGLLRGGEGADIVVDKSPRYYYLLEFLDALFPRSKRIWLLRNPLDVLASYKKLGASRGGAADLAGLLTGAAFDIKAVDLTIGLLRYMRYFAAPDPYAYRLRYEELVADPRGELAGVSEFLGIAYEEGMERYGERMGTAKSELYFSMGVGDPNVADHAAPHTNAVGSWKDALTKKEAELYITLLGARTFEALGYGEALAEAERWTGARFEREPDEALLTQRERQLLDATGCRWEPEYAMRSAAVGGSLKAGGSASGSAAEMQAGRAEWMTAAPATVTSATAASETTANDARLANGVNEATSAMAGEAKLARASDARVHQLQMTVRALEMRLEAGIREQRHLRAQLGAMKRKADWLKSAIPFGRRLSRFASAYMAGGGKK</sequence>
<dbReference type="InterPro" id="IPR026634">
    <property type="entry name" value="TPST-like"/>
</dbReference>
<accession>A0A9X4KGA6</accession>
<proteinExistence type="predicted"/>
<keyword evidence="3" id="KW-1185">Reference proteome</keyword>
<dbReference type="EMBL" id="JAPDHZ010000003">
    <property type="protein sequence ID" value="MDG0791455.1"/>
    <property type="molecule type" value="Genomic_DNA"/>
</dbReference>
<evidence type="ECO:0000313" key="3">
    <source>
        <dbReference type="Proteomes" id="UP001153387"/>
    </source>
</evidence>
<dbReference type="GO" id="GO:0008476">
    <property type="term" value="F:protein-tyrosine sulfotransferase activity"/>
    <property type="evidence" value="ECO:0007669"/>
    <property type="project" value="InterPro"/>
</dbReference>
<dbReference type="Pfam" id="PF13469">
    <property type="entry name" value="Sulfotransfer_3"/>
    <property type="match status" value="1"/>
</dbReference>
<name>A0A9X4KGA6_9BACL</name>
<keyword evidence="1" id="KW-0808">Transferase</keyword>